<name>A0A6G0WK07_9STRA</name>
<feature type="domain" description="Myb/SANT-like" evidence="2">
    <location>
        <begin position="4"/>
        <end position="97"/>
    </location>
</feature>
<feature type="region of interest" description="Disordered" evidence="1">
    <location>
        <begin position="129"/>
        <end position="194"/>
    </location>
</feature>
<dbReference type="VEuPathDB" id="FungiDB:AeMF1_021632"/>
<feature type="compositionally biased region" description="Polar residues" evidence="1">
    <location>
        <begin position="158"/>
        <end position="176"/>
    </location>
</feature>
<dbReference type="InterPro" id="IPR024752">
    <property type="entry name" value="Myb/SANT-like_dom"/>
</dbReference>
<sequence length="293" mass="33234">MTSWTHELDLIWINEMIHQGDVLGKRTNNGFKKEAWKAALDKLNRRDDCNFTMLQLKTRNTSLKEKFGLIHRMANSSGMGFERATSKLICISTSWDAFLEGKSEEMKNSLWWLACTRKSRSLFCQPNSWPDNWSSEEEKDDGGEQVDDCNDDDDAAPSESNEMTQQDTDLASSSGGTKRRRQSSGRSPPKRIRQSAATVLASVLKDQGENLSRDFECFADKILGKNNEAHESKTEVAIDVLQSDLDHVLDESEMLGAIQVISSEDKAKIFLKLRGRIREVWLREQIRSSHGSL</sequence>
<evidence type="ECO:0000313" key="4">
    <source>
        <dbReference type="Proteomes" id="UP000481153"/>
    </source>
</evidence>
<dbReference type="Proteomes" id="UP000481153">
    <property type="component" value="Unassembled WGS sequence"/>
</dbReference>
<proteinExistence type="predicted"/>
<dbReference type="EMBL" id="VJMJ01000193">
    <property type="protein sequence ID" value="KAF0727599.1"/>
    <property type="molecule type" value="Genomic_DNA"/>
</dbReference>
<reference evidence="3 4" key="1">
    <citation type="submission" date="2019-07" db="EMBL/GenBank/DDBJ databases">
        <title>Genomics analysis of Aphanomyces spp. identifies a new class of oomycete effector associated with host adaptation.</title>
        <authorList>
            <person name="Gaulin E."/>
        </authorList>
    </citation>
    <scope>NUCLEOTIDE SEQUENCE [LARGE SCALE GENOMIC DNA]</scope>
    <source>
        <strain evidence="3 4">ATCC 201684</strain>
    </source>
</reference>
<evidence type="ECO:0000313" key="3">
    <source>
        <dbReference type="EMBL" id="KAF0727599.1"/>
    </source>
</evidence>
<evidence type="ECO:0000256" key="1">
    <source>
        <dbReference type="SAM" id="MobiDB-lite"/>
    </source>
</evidence>
<dbReference type="PANTHER" id="PTHR47072:SF4">
    <property type="entry name" value="MYB_SANT-LIKE DOMAIN-CONTAINING PROTEIN"/>
    <property type="match status" value="1"/>
</dbReference>
<accession>A0A6G0WK07</accession>
<protein>
    <recommendedName>
        <fullName evidence="2">Myb/SANT-like domain-containing protein</fullName>
    </recommendedName>
</protein>
<dbReference type="Pfam" id="PF12776">
    <property type="entry name" value="Myb_DNA-bind_3"/>
    <property type="match status" value="1"/>
</dbReference>
<evidence type="ECO:0000259" key="2">
    <source>
        <dbReference type="Pfam" id="PF12776"/>
    </source>
</evidence>
<keyword evidence="4" id="KW-1185">Reference proteome</keyword>
<dbReference type="PANTHER" id="PTHR47072">
    <property type="match status" value="1"/>
</dbReference>
<comment type="caution">
    <text evidence="3">The sequence shown here is derived from an EMBL/GenBank/DDBJ whole genome shotgun (WGS) entry which is preliminary data.</text>
</comment>
<gene>
    <name evidence="3" type="ORF">Ae201684_014426</name>
</gene>
<feature type="compositionally biased region" description="Basic residues" evidence="1">
    <location>
        <begin position="177"/>
        <end position="193"/>
    </location>
</feature>
<dbReference type="AlphaFoldDB" id="A0A6G0WK07"/>
<organism evidence="3 4">
    <name type="scientific">Aphanomyces euteiches</name>
    <dbReference type="NCBI Taxonomy" id="100861"/>
    <lineage>
        <taxon>Eukaryota</taxon>
        <taxon>Sar</taxon>
        <taxon>Stramenopiles</taxon>
        <taxon>Oomycota</taxon>
        <taxon>Saprolegniomycetes</taxon>
        <taxon>Saprolegniales</taxon>
        <taxon>Verrucalvaceae</taxon>
        <taxon>Aphanomyces</taxon>
    </lineage>
</organism>
<feature type="compositionally biased region" description="Acidic residues" evidence="1">
    <location>
        <begin position="134"/>
        <end position="156"/>
    </location>
</feature>